<dbReference type="Pfam" id="PF00561">
    <property type="entry name" value="Abhydrolase_1"/>
    <property type="match status" value="1"/>
</dbReference>
<dbReference type="KEGG" id="yti:FNA67_13690"/>
<dbReference type="InterPro" id="IPR050471">
    <property type="entry name" value="AB_hydrolase"/>
</dbReference>
<evidence type="ECO:0000313" key="1">
    <source>
        <dbReference type="EMBL" id="QEE21163.1"/>
    </source>
</evidence>
<dbReference type="Proteomes" id="UP000321062">
    <property type="component" value="Chromosome"/>
</dbReference>
<evidence type="ECO:0000313" key="2">
    <source>
        <dbReference type="Proteomes" id="UP000321062"/>
    </source>
</evidence>
<dbReference type="PANTHER" id="PTHR43433:SF5">
    <property type="entry name" value="AB HYDROLASE-1 DOMAIN-CONTAINING PROTEIN"/>
    <property type="match status" value="1"/>
</dbReference>
<protein>
    <submittedName>
        <fullName evidence="1">Alpha/beta hydrolase</fullName>
    </submittedName>
</protein>
<reference evidence="1 2" key="1">
    <citation type="journal article" date="2015" name="Int. J. Syst. Evol. Microbiol.">
        <title>Youhaiella tibetensis gen. nov., sp. nov., isolated from subsurface sediment.</title>
        <authorList>
            <person name="Wang Y.X."/>
            <person name="Huang F.Q."/>
            <person name="Nogi Y."/>
            <person name="Pang S.J."/>
            <person name="Wang P.K."/>
            <person name="Lv J."/>
        </authorList>
    </citation>
    <scope>NUCLEOTIDE SEQUENCE [LARGE SCALE GENOMIC DNA]</scope>
    <source>
        <strain evidence="2">fig4</strain>
    </source>
</reference>
<dbReference type="InterPro" id="IPR000073">
    <property type="entry name" value="AB_hydrolase_1"/>
</dbReference>
<dbReference type="RefSeq" id="WP_147656366.1">
    <property type="nucleotide sequence ID" value="NZ_BMFM01000001.1"/>
</dbReference>
<proteinExistence type="predicted"/>
<dbReference type="InterPro" id="IPR029058">
    <property type="entry name" value="AB_hydrolase_fold"/>
</dbReference>
<name>A0A5B9DPS1_9HYPH</name>
<keyword evidence="1" id="KW-0378">Hydrolase</keyword>
<sequence length="252" mass="27245">MPSFLSDGITIAYEVFGEGEPVLLIHGFGSSGFINWVATGWVEALNKAGYQAITIDDRGHGQSEKLYDPNDYYPTLMAADAERLLDHLGIERAFVIGYSMGARITAFLALKSPQRVRAAVLGGMGMNLINGLSDSREIIDGLNAEKLSDVSHPTGRQFRIFADHSKADRQALAACMSTSRQPMVIEDVRKIAMPVLVAVGEADDMAGSPEELARILPHGEAFVIPRRNHMLATGDAKFKEAAIAFLGKNALA</sequence>
<gene>
    <name evidence="1" type="ORF">FNA67_13690</name>
</gene>
<dbReference type="OrthoDB" id="9804723at2"/>
<dbReference type="AlphaFoldDB" id="A0A5B9DPS1"/>
<dbReference type="EMBL" id="CP041690">
    <property type="protein sequence ID" value="QEE21163.1"/>
    <property type="molecule type" value="Genomic_DNA"/>
</dbReference>
<keyword evidence="2" id="KW-1185">Reference proteome</keyword>
<organism evidence="1 2">
    <name type="scientific">Paradevosia tibetensis</name>
    <dbReference type="NCBI Taxonomy" id="1447062"/>
    <lineage>
        <taxon>Bacteria</taxon>
        <taxon>Pseudomonadati</taxon>
        <taxon>Pseudomonadota</taxon>
        <taxon>Alphaproteobacteria</taxon>
        <taxon>Hyphomicrobiales</taxon>
        <taxon>Devosiaceae</taxon>
        <taxon>Paradevosia</taxon>
    </lineage>
</organism>
<dbReference type="GO" id="GO:0046503">
    <property type="term" value="P:glycerolipid catabolic process"/>
    <property type="evidence" value="ECO:0007669"/>
    <property type="project" value="TreeGrafter"/>
</dbReference>
<dbReference type="PANTHER" id="PTHR43433">
    <property type="entry name" value="HYDROLASE, ALPHA/BETA FOLD FAMILY PROTEIN"/>
    <property type="match status" value="1"/>
</dbReference>
<dbReference type="PRINTS" id="PR00111">
    <property type="entry name" value="ABHYDROLASE"/>
</dbReference>
<dbReference type="GO" id="GO:0004806">
    <property type="term" value="F:triacylglycerol lipase activity"/>
    <property type="evidence" value="ECO:0007669"/>
    <property type="project" value="TreeGrafter"/>
</dbReference>
<dbReference type="Gene3D" id="3.40.50.1820">
    <property type="entry name" value="alpha/beta hydrolase"/>
    <property type="match status" value="1"/>
</dbReference>
<dbReference type="SUPFAM" id="SSF53474">
    <property type="entry name" value="alpha/beta-Hydrolases"/>
    <property type="match status" value="1"/>
</dbReference>
<accession>A0A5B9DPS1</accession>